<keyword evidence="3" id="KW-1185">Reference proteome</keyword>
<dbReference type="EMBL" id="CAJOBC010002265">
    <property type="protein sequence ID" value="CAF3724346.1"/>
    <property type="molecule type" value="Genomic_DNA"/>
</dbReference>
<proteinExistence type="predicted"/>
<gene>
    <name evidence="1" type="ORF">GPM918_LOCUS11102</name>
    <name evidence="2" type="ORF">SRO942_LOCUS11103</name>
</gene>
<dbReference type="Proteomes" id="UP000681722">
    <property type="component" value="Unassembled WGS sequence"/>
</dbReference>
<name>A0A814CS85_9BILA</name>
<organism evidence="1 3">
    <name type="scientific">Didymodactylos carnosus</name>
    <dbReference type="NCBI Taxonomy" id="1234261"/>
    <lineage>
        <taxon>Eukaryota</taxon>
        <taxon>Metazoa</taxon>
        <taxon>Spiralia</taxon>
        <taxon>Gnathifera</taxon>
        <taxon>Rotifera</taxon>
        <taxon>Eurotatoria</taxon>
        <taxon>Bdelloidea</taxon>
        <taxon>Philodinida</taxon>
        <taxon>Philodinidae</taxon>
        <taxon>Didymodactylos</taxon>
    </lineage>
</organism>
<protein>
    <submittedName>
        <fullName evidence="1">Uncharacterized protein</fullName>
    </submittedName>
</protein>
<evidence type="ECO:0000313" key="2">
    <source>
        <dbReference type="EMBL" id="CAF3724346.1"/>
    </source>
</evidence>
<reference evidence="1" key="1">
    <citation type="submission" date="2021-02" db="EMBL/GenBank/DDBJ databases">
        <authorList>
            <person name="Nowell W R."/>
        </authorList>
    </citation>
    <scope>NUCLEOTIDE SEQUENCE</scope>
</reference>
<dbReference type="AlphaFoldDB" id="A0A814CS85"/>
<sequence length="122" mass="13952">MIKSIVTLMIYRTKSLFLPIILSTLLTLFTTFVLNESSATATLRKSIQCAISSVTINFESMFIDFPDYTFEERRQQIMNELLNDRIATSNSLCTYLTTTFDFELIYPLIITVLITLSLSTVI</sequence>
<evidence type="ECO:0000313" key="3">
    <source>
        <dbReference type="Proteomes" id="UP000663829"/>
    </source>
</evidence>
<evidence type="ECO:0000313" key="1">
    <source>
        <dbReference type="EMBL" id="CAF0948425.1"/>
    </source>
</evidence>
<dbReference type="Proteomes" id="UP000663829">
    <property type="component" value="Unassembled WGS sequence"/>
</dbReference>
<dbReference type="EMBL" id="CAJNOQ010002265">
    <property type="protein sequence ID" value="CAF0948425.1"/>
    <property type="molecule type" value="Genomic_DNA"/>
</dbReference>
<comment type="caution">
    <text evidence="1">The sequence shown here is derived from an EMBL/GenBank/DDBJ whole genome shotgun (WGS) entry which is preliminary data.</text>
</comment>
<accession>A0A814CS85</accession>